<proteinExistence type="predicted"/>
<dbReference type="Pfam" id="PF13432">
    <property type="entry name" value="TPR_16"/>
    <property type="match status" value="1"/>
</dbReference>
<dbReference type="InterPro" id="IPR043376">
    <property type="entry name" value="NPG1-like"/>
</dbReference>
<accession>A0A8X8AFT2</accession>
<dbReference type="InterPro" id="IPR019734">
    <property type="entry name" value="TPR_rpt"/>
</dbReference>
<name>A0A8X8AFT2_POPTO</name>
<dbReference type="OrthoDB" id="29013at2759"/>
<dbReference type="Proteomes" id="UP000886885">
    <property type="component" value="Chromosome 2A"/>
</dbReference>
<protein>
    <submittedName>
        <fullName evidence="1">Uncharacterized protein</fullName>
    </submittedName>
</protein>
<reference evidence="1" key="1">
    <citation type="journal article" date="2020" name="bioRxiv">
        <title>Hybrid origin of Populus tomentosa Carr. identified through genome sequencing and phylogenomic analysis.</title>
        <authorList>
            <person name="An X."/>
            <person name="Gao K."/>
            <person name="Chen Z."/>
            <person name="Li J."/>
            <person name="Yang X."/>
            <person name="Yang X."/>
            <person name="Zhou J."/>
            <person name="Guo T."/>
            <person name="Zhao T."/>
            <person name="Huang S."/>
            <person name="Miao D."/>
            <person name="Khan W.U."/>
            <person name="Rao P."/>
            <person name="Ye M."/>
            <person name="Lei B."/>
            <person name="Liao W."/>
            <person name="Wang J."/>
            <person name="Ji L."/>
            <person name="Li Y."/>
            <person name="Guo B."/>
            <person name="Mustafa N.S."/>
            <person name="Li S."/>
            <person name="Yun Q."/>
            <person name="Keller S.R."/>
            <person name="Mao J."/>
            <person name="Zhang R."/>
            <person name="Strauss S.H."/>
        </authorList>
    </citation>
    <scope>NUCLEOTIDE SEQUENCE</scope>
    <source>
        <strain evidence="1">GM15</strain>
        <tissue evidence="1">Leaf</tissue>
    </source>
</reference>
<sequence>MVRSQSADSSEYEDQTPSREVWANGICMKTSEVEAKLDEGNIQEAESSLREGLSLNFEVMSNFGIHRGIPENGLFQKANLYLLSTSMKEARALLGRLEYQRGNVEAALHVFDGIDLQVAIQRLQPSFSEKQPSRKGRSRGDSQHAVSQHSASLVLEAIYLKAKSLQKLGRLNDAAHECKRVLDAVEKIFHQGIPDVQVDNRLQDTVRQAVELLPELWKQAGCYHEAMSAYRRALLSQWNLDDDNCSRIQKAFAVFLMHSGVEAGPPSLAAQVDGSYVPKHNLEEAILLLMILVRKFYLGKIVWDPSVLEHLTFALSLCGQTSVLAKELEEIMPGVFHRVDRWNTLALCYSAAGQNKAALNLLRKSLHKHEQPDDLIALLLAAKICSDDSHLAAEGVGYAQRAITNAQGRNEHLKGVAIRMLGLCSGKQATISPSDFERSHLQSEALKLLDAAISLEKNNPDLLFELGMLYAEQRNLNTALRYAKRFIDATGGSLLKGWRLLALILSAQQRFSEAEVVIDAALDETAKWEQGPLHRLKAKLKTSQSLPIDAIETYRYLLALVQAQRKSFGPLRSVSQAGDDRVNEYEVWHGLADLYSRLSHWKDMELSVSIQHPFAGVMLQGRGQVEEAMSSYINALLLDPSYVRCKILIGALLSKRDSNALPVARSILSDALKIEPTNRMAWYYLGIIHRVDGRIADAADCFQAASMLEESDPIENFSSIL</sequence>
<organism evidence="1 2">
    <name type="scientific">Populus tomentosa</name>
    <name type="common">Chinese white poplar</name>
    <dbReference type="NCBI Taxonomy" id="118781"/>
    <lineage>
        <taxon>Eukaryota</taxon>
        <taxon>Viridiplantae</taxon>
        <taxon>Streptophyta</taxon>
        <taxon>Embryophyta</taxon>
        <taxon>Tracheophyta</taxon>
        <taxon>Spermatophyta</taxon>
        <taxon>Magnoliopsida</taxon>
        <taxon>eudicotyledons</taxon>
        <taxon>Gunneridae</taxon>
        <taxon>Pentapetalae</taxon>
        <taxon>rosids</taxon>
        <taxon>fabids</taxon>
        <taxon>Malpighiales</taxon>
        <taxon>Salicaceae</taxon>
        <taxon>Saliceae</taxon>
        <taxon>Populus</taxon>
    </lineage>
</organism>
<dbReference type="PANTHER" id="PTHR44102">
    <property type="entry name" value="PROTEIN NPG1"/>
    <property type="match status" value="1"/>
</dbReference>
<dbReference type="AlphaFoldDB" id="A0A8X8AFT2"/>
<gene>
    <name evidence="1" type="ORF">POTOM_007528</name>
</gene>
<evidence type="ECO:0000313" key="1">
    <source>
        <dbReference type="EMBL" id="KAG6785937.1"/>
    </source>
</evidence>
<dbReference type="PANTHER" id="PTHR44102:SF5">
    <property type="entry name" value="PROTEIN NPG1"/>
    <property type="match status" value="1"/>
</dbReference>
<keyword evidence="2" id="KW-1185">Reference proteome</keyword>
<dbReference type="SMART" id="SM00028">
    <property type="entry name" value="TPR"/>
    <property type="match status" value="6"/>
</dbReference>
<dbReference type="EMBL" id="JAAWWB010000003">
    <property type="protein sequence ID" value="KAG6785937.1"/>
    <property type="molecule type" value="Genomic_DNA"/>
</dbReference>
<comment type="caution">
    <text evidence="1">The sequence shown here is derived from an EMBL/GenBank/DDBJ whole genome shotgun (WGS) entry which is preliminary data.</text>
</comment>
<evidence type="ECO:0000313" key="2">
    <source>
        <dbReference type="Proteomes" id="UP000886885"/>
    </source>
</evidence>